<keyword evidence="1" id="KW-1133">Transmembrane helix</keyword>
<keyword evidence="1" id="KW-0812">Transmembrane</keyword>
<feature type="transmembrane region" description="Helical" evidence="1">
    <location>
        <begin position="180"/>
        <end position="199"/>
    </location>
</feature>
<feature type="transmembrane region" description="Helical" evidence="1">
    <location>
        <begin position="125"/>
        <end position="143"/>
    </location>
</feature>
<dbReference type="HOGENOM" id="CLU_075807_0_0_0"/>
<evidence type="ECO:0008006" key="4">
    <source>
        <dbReference type="Google" id="ProtNLM"/>
    </source>
</evidence>
<protein>
    <recommendedName>
        <fullName evidence="4">DUF2306 domain-containing protein</fullName>
    </recommendedName>
</protein>
<keyword evidence="1" id="KW-0472">Membrane</keyword>
<dbReference type="OrthoDB" id="112570at2"/>
<dbReference type="KEGG" id="acm:AciX9_1512"/>
<evidence type="ECO:0000313" key="2">
    <source>
        <dbReference type="EMBL" id="ADW68565.1"/>
    </source>
</evidence>
<accession>E8WX04</accession>
<feature type="transmembrane region" description="Helical" evidence="1">
    <location>
        <begin position="206"/>
        <end position="225"/>
    </location>
</feature>
<proteinExistence type="predicted"/>
<gene>
    <name evidence="2" type="ordered locus">AciX9_1512</name>
</gene>
<dbReference type="eggNOG" id="ENOG5032TZW">
    <property type="taxonomic scope" value="Bacteria"/>
</dbReference>
<dbReference type="EMBL" id="CP002480">
    <property type="protein sequence ID" value="ADW68565.1"/>
    <property type="molecule type" value="Genomic_DNA"/>
</dbReference>
<dbReference type="AlphaFoldDB" id="E8WX04"/>
<dbReference type="Proteomes" id="UP000000343">
    <property type="component" value="Chromosome"/>
</dbReference>
<organism evidence="3">
    <name type="scientific">Granulicella tundricola (strain ATCC BAA-1859 / DSM 23138 / MP5ACTX9)</name>
    <dbReference type="NCBI Taxonomy" id="1198114"/>
    <lineage>
        <taxon>Bacteria</taxon>
        <taxon>Pseudomonadati</taxon>
        <taxon>Acidobacteriota</taxon>
        <taxon>Terriglobia</taxon>
        <taxon>Terriglobales</taxon>
        <taxon>Acidobacteriaceae</taxon>
        <taxon>Granulicella</taxon>
    </lineage>
</organism>
<dbReference type="RefSeq" id="WP_013579884.1">
    <property type="nucleotide sequence ID" value="NC_015064.1"/>
</dbReference>
<dbReference type="PaxDb" id="1198114-AciX9_1512"/>
<evidence type="ECO:0000313" key="3">
    <source>
        <dbReference type="Proteomes" id="UP000000343"/>
    </source>
</evidence>
<sequence>MATMAPVVRPVVTRRYDDPFFVGMSLAILGTVVLGFGPTYFYRGAVFAPLPSALVHVHGAIFSSWVILYVVQTALVAMKKIRWHRTLGTFGAVLAGLMVVLGWAVTITNVRRGHTPPIFTPAEFLVINCWGIVLFAAMVAWAVVKRRDGAAHKRLMLLATIGIMPPAITRFQLMMHWPGFAVPLWMLALCVTVMAFDVWTRRRPHYATVVGTLVTFSVPMTANVLGKTAWLQGIAARLTGHV</sequence>
<keyword evidence="3" id="KW-1185">Reference proteome</keyword>
<evidence type="ECO:0000256" key="1">
    <source>
        <dbReference type="SAM" id="Phobius"/>
    </source>
</evidence>
<dbReference type="STRING" id="1198114.AciX9_1512"/>
<reference evidence="3" key="1">
    <citation type="submission" date="2011-01" db="EMBL/GenBank/DDBJ databases">
        <title>Complete sequence of chromosome of Acidobacterium sp. MP5ACTX9.</title>
        <authorList>
            <consortium name="US DOE Joint Genome Institute"/>
            <person name="Lucas S."/>
            <person name="Copeland A."/>
            <person name="Lapidus A."/>
            <person name="Cheng J.-F."/>
            <person name="Goodwin L."/>
            <person name="Pitluck S."/>
            <person name="Teshima H."/>
            <person name="Detter J.C."/>
            <person name="Han C."/>
            <person name="Tapia R."/>
            <person name="Land M."/>
            <person name="Hauser L."/>
            <person name="Kyrpides N."/>
            <person name="Ivanova N."/>
            <person name="Ovchinnikova G."/>
            <person name="Pagani I."/>
            <person name="Rawat S.R."/>
            <person name="Mannisto M."/>
            <person name="Haggblom M.M."/>
            <person name="Woyke T."/>
        </authorList>
    </citation>
    <scope>NUCLEOTIDE SEQUENCE [LARGE SCALE GENOMIC DNA]</scope>
    <source>
        <strain evidence="3">MP5ACTX9</strain>
    </source>
</reference>
<name>E8WX04_GRATM</name>
<feature type="transmembrane region" description="Helical" evidence="1">
    <location>
        <begin position="53"/>
        <end position="75"/>
    </location>
</feature>
<feature type="transmembrane region" description="Helical" evidence="1">
    <location>
        <begin position="20"/>
        <end position="41"/>
    </location>
</feature>
<feature type="transmembrane region" description="Helical" evidence="1">
    <location>
        <begin position="87"/>
        <end position="105"/>
    </location>
</feature>